<reference evidence="3 4" key="1">
    <citation type="journal article" date="2017" name="Genome Biol.">
        <title>New reference genome sequences of hot pepper reveal the massive evolution of plant disease-resistance genes by retroduplication.</title>
        <authorList>
            <person name="Kim S."/>
            <person name="Park J."/>
            <person name="Yeom S.I."/>
            <person name="Kim Y.M."/>
            <person name="Seo E."/>
            <person name="Kim K.T."/>
            <person name="Kim M.S."/>
            <person name="Lee J.M."/>
            <person name="Cheong K."/>
            <person name="Shin H.S."/>
            <person name="Kim S.B."/>
            <person name="Han K."/>
            <person name="Lee J."/>
            <person name="Park M."/>
            <person name="Lee H.A."/>
            <person name="Lee H.Y."/>
            <person name="Lee Y."/>
            <person name="Oh S."/>
            <person name="Lee J.H."/>
            <person name="Choi E."/>
            <person name="Choi E."/>
            <person name="Lee S.E."/>
            <person name="Jeon J."/>
            <person name="Kim H."/>
            <person name="Choi G."/>
            <person name="Song H."/>
            <person name="Lee J."/>
            <person name="Lee S.C."/>
            <person name="Kwon J.K."/>
            <person name="Lee H.Y."/>
            <person name="Koo N."/>
            <person name="Hong Y."/>
            <person name="Kim R.W."/>
            <person name="Kang W.H."/>
            <person name="Huh J.H."/>
            <person name="Kang B.C."/>
            <person name="Yang T.J."/>
            <person name="Lee Y.H."/>
            <person name="Bennetzen J.L."/>
            <person name="Choi D."/>
        </authorList>
    </citation>
    <scope>NUCLEOTIDE SEQUENCE [LARGE SCALE GENOMIC DNA]</scope>
    <source>
        <strain evidence="4">cv. PBC81</strain>
    </source>
</reference>
<proteinExistence type="predicted"/>
<feature type="compositionally biased region" description="Acidic residues" evidence="1">
    <location>
        <begin position="283"/>
        <end position="296"/>
    </location>
</feature>
<comment type="caution">
    <text evidence="3">The sequence shown here is derived from an EMBL/GenBank/DDBJ whole genome shotgun (WGS) entry which is preliminary data.</text>
</comment>
<gene>
    <name evidence="3" type="ORF">CQW23_18565</name>
</gene>
<dbReference type="GO" id="GO:0004386">
    <property type="term" value="F:helicase activity"/>
    <property type="evidence" value="ECO:0007669"/>
    <property type="project" value="InterPro"/>
</dbReference>
<dbReference type="InterPro" id="IPR027417">
    <property type="entry name" value="P-loop_NTPase"/>
</dbReference>
<dbReference type="InterPro" id="IPR045055">
    <property type="entry name" value="DNA2/NAM7-like"/>
</dbReference>
<name>A0A2G2W3B2_CAPBA</name>
<protein>
    <recommendedName>
        <fullName evidence="2">DNA2/NAM7 helicase helicase domain-containing protein</fullName>
    </recommendedName>
</protein>
<dbReference type="EMBL" id="MLFT02000008">
    <property type="protein sequence ID" value="PHT39711.1"/>
    <property type="molecule type" value="Genomic_DNA"/>
</dbReference>
<dbReference type="SUPFAM" id="SSF52540">
    <property type="entry name" value="P-loop containing nucleoside triphosphate hydrolases"/>
    <property type="match status" value="1"/>
</dbReference>
<dbReference type="Proteomes" id="UP000224567">
    <property type="component" value="Unassembled WGS sequence"/>
</dbReference>
<dbReference type="Gene3D" id="3.40.50.300">
    <property type="entry name" value="P-loop containing nucleotide triphosphate hydrolases"/>
    <property type="match status" value="1"/>
</dbReference>
<dbReference type="PANTHER" id="PTHR10887">
    <property type="entry name" value="DNA2/NAM7 HELICASE FAMILY"/>
    <property type="match status" value="1"/>
</dbReference>
<sequence>MDLEWFADDGLIDANPIASSEPKYDFEVNPITKTEYGFEVKPESKYDFEFLSVALHPVGIDSRVKDINLWLQDGLTSVDIMAIYGKKVENIYNVDDGVIKIQEAIQCRIILLVLDDVDDSDQLNADLGMREGFIQLTLTTIECAHRYTVKPIWGPRGIGKTKTVASLLYVLLKIRCRTLTCAPTNVAVLGVTKKMMQNAQSRLQYDKYGLGDTVLFCNRERVKVDDHEDLFDVFLKNRVDVLASFLSLNNGWRIGILSMICLLEDPKEEYCKYLEKQSKKDNESDDNEDTDDEEAEEKNRKRR</sequence>
<evidence type="ECO:0000313" key="4">
    <source>
        <dbReference type="Proteomes" id="UP000224567"/>
    </source>
</evidence>
<dbReference type="STRING" id="33114.A0A2G2W3B2"/>
<feature type="domain" description="DNA2/NAM7 helicase helicase" evidence="2">
    <location>
        <begin position="149"/>
        <end position="259"/>
    </location>
</feature>
<accession>A0A2G2W3B2</accession>
<dbReference type="Pfam" id="PF13086">
    <property type="entry name" value="AAA_11"/>
    <property type="match status" value="1"/>
</dbReference>
<dbReference type="OrthoDB" id="1936200at2759"/>
<evidence type="ECO:0000313" key="3">
    <source>
        <dbReference type="EMBL" id="PHT39711.1"/>
    </source>
</evidence>
<feature type="region of interest" description="Disordered" evidence="1">
    <location>
        <begin position="275"/>
        <end position="303"/>
    </location>
</feature>
<organism evidence="3 4">
    <name type="scientific">Capsicum baccatum</name>
    <name type="common">Peruvian pepper</name>
    <dbReference type="NCBI Taxonomy" id="33114"/>
    <lineage>
        <taxon>Eukaryota</taxon>
        <taxon>Viridiplantae</taxon>
        <taxon>Streptophyta</taxon>
        <taxon>Embryophyta</taxon>
        <taxon>Tracheophyta</taxon>
        <taxon>Spermatophyta</taxon>
        <taxon>Magnoliopsida</taxon>
        <taxon>eudicotyledons</taxon>
        <taxon>Gunneridae</taxon>
        <taxon>Pentapetalae</taxon>
        <taxon>asterids</taxon>
        <taxon>lamiids</taxon>
        <taxon>Solanales</taxon>
        <taxon>Solanaceae</taxon>
        <taxon>Solanoideae</taxon>
        <taxon>Capsiceae</taxon>
        <taxon>Capsicum</taxon>
    </lineage>
</organism>
<dbReference type="AlphaFoldDB" id="A0A2G2W3B2"/>
<dbReference type="PANTHER" id="PTHR10887:SF512">
    <property type="entry name" value="ZINC FINGER PHD-TYPE DOMAIN-CONTAINING PROTEIN"/>
    <property type="match status" value="1"/>
</dbReference>
<reference evidence="4" key="2">
    <citation type="journal article" date="2017" name="J. Anim. Genet.">
        <title>Multiple reference genome sequences of hot pepper reveal the massive evolution of plant disease resistance genes by retroduplication.</title>
        <authorList>
            <person name="Kim S."/>
            <person name="Park J."/>
            <person name="Yeom S.-I."/>
            <person name="Kim Y.-M."/>
            <person name="Seo E."/>
            <person name="Kim K.-T."/>
            <person name="Kim M.-S."/>
            <person name="Lee J.M."/>
            <person name="Cheong K."/>
            <person name="Shin H.-S."/>
            <person name="Kim S.-B."/>
            <person name="Han K."/>
            <person name="Lee J."/>
            <person name="Park M."/>
            <person name="Lee H.-A."/>
            <person name="Lee H.-Y."/>
            <person name="Lee Y."/>
            <person name="Oh S."/>
            <person name="Lee J.H."/>
            <person name="Choi E."/>
            <person name="Choi E."/>
            <person name="Lee S.E."/>
            <person name="Jeon J."/>
            <person name="Kim H."/>
            <person name="Choi G."/>
            <person name="Song H."/>
            <person name="Lee J."/>
            <person name="Lee S.-C."/>
            <person name="Kwon J.-K."/>
            <person name="Lee H.-Y."/>
            <person name="Koo N."/>
            <person name="Hong Y."/>
            <person name="Kim R.W."/>
            <person name="Kang W.-H."/>
            <person name="Huh J.H."/>
            <person name="Kang B.-C."/>
            <person name="Yang T.-J."/>
            <person name="Lee Y.-H."/>
            <person name="Bennetzen J.L."/>
            <person name="Choi D."/>
        </authorList>
    </citation>
    <scope>NUCLEOTIDE SEQUENCE [LARGE SCALE GENOMIC DNA]</scope>
    <source>
        <strain evidence="4">cv. PBC81</strain>
    </source>
</reference>
<evidence type="ECO:0000259" key="2">
    <source>
        <dbReference type="Pfam" id="PF13086"/>
    </source>
</evidence>
<keyword evidence="4" id="KW-1185">Reference proteome</keyword>
<evidence type="ECO:0000256" key="1">
    <source>
        <dbReference type="SAM" id="MobiDB-lite"/>
    </source>
</evidence>
<dbReference type="InterPro" id="IPR041677">
    <property type="entry name" value="DNA2/NAM7_AAA_11"/>
</dbReference>